<reference evidence="1 2" key="1">
    <citation type="submission" date="2018-05" db="EMBL/GenBank/DDBJ databases">
        <title>Lujinxingia marina gen. nov. sp. nov., a new facultative anaerobic member of the class Deltaproteobacteria, and proposal of Lujinxingaceae fam. nov.</title>
        <authorList>
            <person name="Li C.-M."/>
        </authorList>
    </citation>
    <scope>NUCLEOTIDE SEQUENCE [LARGE SCALE GENOMIC DNA]</scope>
    <source>
        <strain evidence="1 2">B210</strain>
    </source>
</reference>
<dbReference type="OrthoDB" id="5508818at2"/>
<dbReference type="Pfam" id="PF05258">
    <property type="entry name" value="DciA"/>
    <property type="match status" value="1"/>
</dbReference>
<dbReference type="AlphaFoldDB" id="A0A328CC02"/>
<dbReference type="Proteomes" id="UP000249169">
    <property type="component" value="Unassembled WGS sequence"/>
</dbReference>
<evidence type="ECO:0000313" key="2">
    <source>
        <dbReference type="Proteomes" id="UP000249169"/>
    </source>
</evidence>
<protein>
    <recommendedName>
        <fullName evidence="3">DUF721 domain-containing protein</fullName>
    </recommendedName>
</protein>
<proteinExistence type="predicted"/>
<sequence>MWDDILKQAARAGKERGELPKPTREFLKKVWPTMVGEELTHLCEPRSLFDGTLTVAVRHPALADEWQRRPMALLRRVQRYAPWPVERLAIELDERSGHRHSPPPPQVVEAFEHGHARVMDEDLDEGLKSLIASIDRLRKARDQG</sequence>
<dbReference type="InterPro" id="IPR007922">
    <property type="entry name" value="DciA-like"/>
</dbReference>
<gene>
    <name evidence="1" type="ORF">DL240_04230</name>
</gene>
<keyword evidence="2" id="KW-1185">Reference proteome</keyword>
<name>A0A328CC02_9DELT</name>
<evidence type="ECO:0008006" key="3">
    <source>
        <dbReference type="Google" id="ProtNLM"/>
    </source>
</evidence>
<organism evidence="1 2">
    <name type="scientific">Lujinxingia litoralis</name>
    <dbReference type="NCBI Taxonomy" id="2211119"/>
    <lineage>
        <taxon>Bacteria</taxon>
        <taxon>Deltaproteobacteria</taxon>
        <taxon>Bradymonadales</taxon>
        <taxon>Lujinxingiaceae</taxon>
        <taxon>Lujinxingia</taxon>
    </lineage>
</organism>
<dbReference type="RefSeq" id="WP_111728596.1">
    <property type="nucleotide sequence ID" value="NZ_QHKO01000001.1"/>
</dbReference>
<accession>A0A328CC02</accession>
<comment type="caution">
    <text evidence="1">The sequence shown here is derived from an EMBL/GenBank/DDBJ whole genome shotgun (WGS) entry which is preliminary data.</text>
</comment>
<dbReference type="EMBL" id="QHKO01000001">
    <property type="protein sequence ID" value="RAL25424.1"/>
    <property type="molecule type" value="Genomic_DNA"/>
</dbReference>
<evidence type="ECO:0000313" key="1">
    <source>
        <dbReference type="EMBL" id="RAL25424.1"/>
    </source>
</evidence>